<keyword evidence="2" id="KW-0496">Mitochondrion</keyword>
<dbReference type="EMBL" id="AP015792">
    <property type="protein sequence ID" value="BAU03591.1"/>
    <property type="molecule type" value="Genomic_DNA"/>
</dbReference>
<evidence type="ECO:0000256" key="2">
    <source>
        <dbReference type="RuleBase" id="RU366048"/>
    </source>
</evidence>
<reference evidence="4 5" key="1">
    <citation type="journal article" date="2015" name="Sci. Rep.">
        <title>The power of single molecule real-time sequencing technology in the de novo assembly of a eukaryotic genome.</title>
        <authorList>
            <person name="Sakai H."/>
            <person name="Naito K."/>
            <person name="Ogiso-Tanaka E."/>
            <person name="Takahashi Y."/>
            <person name="Iseki K."/>
            <person name="Muto C."/>
            <person name="Satou K."/>
            <person name="Teruya K."/>
            <person name="Shiroma A."/>
            <person name="Shimoji M."/>
            <person name="Hirano T."/>
            <person name="Itoh T."/>
            <person name="Kaga A."/>
            <person name="Tomooka N."/>
        </authorList>
    </citation>
    <scope>NUCLEOTIDE SEQUENCE</scope>
    <source>
        <strain evidence="5">cv. Shumari</strain>
    </source>
</reference>
<evidence type="ECO:0000256" key="1">
    <source>
        <dbReference type="ARBA" id="ARBA00009658"/>
    </source>
</evidence>
<keyword evidence="2" id="KW-0472">Membrane</keyword>
<dbReference type="GO" id="GO:0005743">
    <property type="term" value="C:mitochondrial inner membrane"/>
    <property type="evidence" value="ECO:0007669"/>
    <property type="project" value="UniProtKB-SubCell"/>
</dbReference>
<gene>
    <name evidence="4" type="primary">Vigan.UMG136800</name>
    <name evidence="3" type="synonym">Vigan.03G141400</name>
    <name evidence="3" type="ORF">VIGAN_03141400</name>
    <name evidence="4" type="ORF">VIGAN_UM136800</name>
</gene>
<dbReference type="EMBL" id="AP015036">
    <property type="protein sequence ID" value="BAT81639.1"/>
    <property type="molecule type" value="Genomic_DNA"/>
</dbReference>
<comment type="subcellular location">
    <subcellularLocation>
        <location evidence="2">Mitochondrion inner membrane</location>
    </subcellularLocation>
</comment>
<proteinExistence type="inferred from homology"/>
<comment type="similarity">
    <text evidence="1 2">Belongs to the prohibitin family.</text>
</comment>
<dbReference type="AlphaFoldDB" id="A0A0S3TEP8"/>
<protein>
    <recommendedName>
        <fullName evidence="2">Prohibitin</fullName>
    </recommendedName>
</protein>
<accession>A0A0S3TEP8</accession>
<dbReference type="PANTHER" id="PTHR23222:SF0">
    <property type="entry name" value="PROHIBITIN 1"/>
    <property type="match status" value="1"/>
</dbReference>
<dbReference type="InterPro" id="IPR000163">
    <property type="entry name" value="Prohibitin"/>
</dbReference>
<name>A0A0S3TEP8_PHAAN</name>
<dbReference type="Proteomes" id="UP000291084">
    <property type="component" value="Chromosome 3"/>
</dbReference>
<dbReference type="PANTHER" id="PTHR23222">
    <property type="entry name" value="PROHIBITIN"/>
    <property type="match status" value="1"/>
</dbReference>
<evidence type="ECO:0000313" key="4">
    <source>
        <dbReference type="EMBL" id="BAU03591.1"/>
    </source>
</evidence>
<evidence type="ECO:0000313" key="3">
    <source>
        <dbReference type="EMBL" id="BAT81639.1"/>
    </source>
</evidence>
<keyword evidence="2" id="KW-0999">Mitochondrion inner membrane</keyword>
<sequence>MKVGGLIATTAYNSLYTVEPGYSAVVFNRFTESTFSLTPGIYFLPPFVYIPSLIEVKETISLLFFTLLTRDLKWIEVELHLLAQPQFEMLINLHKKIGVDYCNKLLSALSRSMLEFGKEFTISNSCR</sequence>
<evidence type="ECO:0000313" key="5">
    <source>
        <dbReference type="Proteomes" id="UP000291084"/>
    </source>
</evidence>
<keyword evidence="5" id="KW-1185">Reference proteome</keyword>
<organism evidence="4">
    <name type="scientific">Vigna angularis var. angularis</name>
    <dbReference type="NCBI Taxonomy" id="157739"/>
    <lineage>
        <taxon>Eukaryota</taxon>
        <taxon>Viridiplantae</taxon>
        <taxon>Streptophyta</taxon>
        <taxon>Embryophyta</taxon>
        <taxon>Tracheophyta</taxon>
        <taxon>Spermatophyta</taxon>
        <taxon>Magnoliopsida</taxon>
        <taxon>eudicotyledons</taxon>
        <taxon>Gunneridae</taxon>
        <taxon>Pentapetalae</taxon>
        <taxon>rosids</taxon>
        <taxon>fabids</taxon>
        <taxon>Fabales</taxon>
        <taxon>Fabaceae</taxon>
        <taxon>Papilionoideae</taxon>
        <taxon>50 kb inversion clade</taxon>
        <taxon>NPAAA clade</taxon>
        <taxon>indigoferoid/millettioid clade</taxon>
        <taxon>Phaseoleae</taxon>
        <taxon>Vigna</taxon>
    </lineage>
</organism>